<comment type="caution">
    <text evidence="1">The sequence shown here is derived from an EMBL/GenBank/DDBJ whole genome shotgun (WGS) entry which is preliminary data.</text>
</comment>
<dbReference type="Proteomes" id="UP000309997">
    <property type="component" value="Unassembled WGS sequence"/>
</dbReference>
<reference evidence="1 2" key="1">
    <citation type="journal article" date="2024" name="Plant Biotechnol. J.">
        <title>Genome and CRISPR/Cas9 system of a widespread forest tree (Populus alba) in the world.</title>
        <authorList>
            <person name="Liu Y.J."/>
            <person name="Jiang P.F."/>
            <person name="Han X.M."/>
            <person name="Li X.Y."/>
            <person name="Wang H.M."/>
            <person name="Wang Y.J."/>
            <person name="Wang X.X."/>
            <person name="Zeng Q.Y."/>
        </authorList>
    </citation>
    <scope>NUCLEOTIDE SEQUENCE [LARGE SCALE GENOMIC DNA]</scope>
    <source>
        <strain evidence="2">cv. PAL-ZL1</strain>
    </source>
</reference>
<dbReference type="EMBL" id="RCHU02000009">
    <property type="protein sequence ID" value="KAL3580280.1"/>
    <property type="molecule type" value="Genomic_DNA"/>
</dbReference>
<evidence type="ECO:0000313" key="1">
    <source>
        <dbReference type="EMBL" id="KAL3580280.1"/>
    </source>
</evidence>
<evidence type="ECO:0000313" key="2">
    <source>
        <dbReference type="Proteomes" id="UP000309997"/>
    </source>
</evidence>
<gene>
    <name evidence="1" type="ORF">D5086_018115</name>
</gene>
<proteinExistence type="predicted"/>
<keyword evidence="2" id="KW-1185">Reference proteome</keyword>
<name>A0ACC4BNT0_POPAL</name>
<organism evidence="1 2">
    <name type="scientific">Populus alba</name>
    <name type="common">White poplar</name>
    <dbReference type="NCBI Taxonomy" id="43335"/>
    <lineage>
        <taxon>Eukaryota</taxon>
        <taxon>Viridiplantae</taxon>
        <taxon>Streptophyta</taxon>
        <taxon>Embryophyta</taxon>
        <taxon>Tracheophyta</taxon>
        <taxon>Spermatophyta</taxon>
        <taxon>Magnoliopsida</taxon>
        <taxon>eudicotyledons</taxon>
        <taxon>Gunneridae</taxon>
        <taxon>Pentapetalae</taxon>
        <taxon>rosids</taxon>
        <taxon>fabids</taxon>
        <taxon>Malpighiales</taxon>
        <taxon>Salicaceae</taxon>
        <taxon>Saliceae</taxon>
        <taxon>Populus</taxon>
    </lineage>
</organism>
<protein>
    <submittedName>
        <fullName evidence="1">Uncharacterized protein</fullName>
    </submittedName>
</protein>
<sequence length="79" mass="8451">MLRKGLIRGAVNVPLSTVTKGSMECGGRKGEKIGVWFWVACGEKWRGFCINGSGEEVGGILGLEFWAGMGPGVFLEGQF</sequence>
<accession>A0ACC4BNT0</accession>